<feature type="compositionally biased region" description="Polar residues" evidence="9">
    <location>
        <begin position="448"/>
        <end position="465"/>
    </location>
</feature>
<comment type="similarity">
    <text evidence="2">Belongs to the sorting nexin family.</text>
</comment>
<keyword evidence="5" id="KW-0653">Protein transport</keyword>
<dbReference type="Proteomes" id="UP000193944">
    <property type="component" value="Unassembled WGS sequence"/>
</dbReference>
<dbReference type="PROSITE" id="PS50195">
    <property type="entry name" value="PX"/>
    <property type="match status" value="1"/>
</dbReference>
<evidence type="ECO:0000256" key="3">
    <source>
        <dbReference type="ARBA" id="ARBA00022448"/>
    </source>
</evidence>
<dbReference type="GO" id="GO:0042147">
    <property type="term" value="P:retrograde transport, endosome to Golgi"/>
    <property type="evidence" value="ECO:0007669"/>
    <property type="project" value="InterPro"/>
</dbReference>
<keyword evidence="7" id="KW-0446">Lipid-binding</keyword>
<dbReference type="PANTHER" id="PTHR46979:SF2">
    <property type="entry name" value="SORTING NEXIN-41"/>
    <property type="match status" value="1"/>
</dbReference>
<keyword evidence="12" id="KW-1185">Reference proteome</keyword>
<dbReference type="GO" id="GO:0015031">
    <property type="term" value="P:protein transport"/>
    <property type="evidence" value="ECO:0007669"/>
    <property type="project" value="UniProtKB-KW"/>
</dbReference>
<dbReference type="SUPFAM" id="SSF64268">
    <property type="entry name" value="PX domain"/>
    <property type="match status" value="1"/>
</dbReference>
<dbReference type="Gene3D" id="1.20.1270.60">
    <property type="entry name" value="Arfaptin homology (AH) domain/BAR domain"/>
    <property type="match status" value="2"/>
</dbReference>
<dbReference type="GO" id="GO:0006914">
    <property type="term" value="P:autophagy"/>
    <property type="evidence" value="ECO:0007669"/>
    <property type="project" value="UniProtKB-KW"/>
</dbReference>
<name>A0A1Y1WU88_9FUNG</name>
<keyword evidence="6" id="KW-0072">Autophagy</keyword>
<feature type="compositionally biased region" description="Basic and acidic residues" evidence="9">
    <location>
        <begin position="389"/>
        <end position="416"/>
    </location>
</feature>
<keyword evidence="4" id="KW-0967">Endosome</keyword>
<reference evidence="11 12" key="2">
    <citation type="submission" date="2016-08" db="EMBL/GenBank/DDBJ databases">
        <title>Pervasive Adenine N6-methylation of Active Genes in Fungi.</title>
        <authorList>
            <consortium name="DOE Joint Genome Institute"/>
            <person name="Mondo S.J."/>
            <person name="Dannebaum R.O."/>
            <person name="Kuo R.C."/>
            <person name="Labutti K."/>
            <person name="Haridas S."/>
            <person name="Kuo A."/>
            <person name="Salamov A."/>
            <person name="Ahrendt S.R."/>
            <person name="Lipzen A."/>
            <person name="Sullivan W."/>
            <person name="Andreopoulos W.B."/>
            <person name="Clum A."/>
            <person name="Lindquist E."/>
            <person name="Daum C."/>
            <person name="Ramamoorthy G.K."/>
            <person name="Gryganskyi A."/>
            <person name="Culley D."/>
            <person name="Magnuson J.K."/>
            <person name="James T.Y."/>
            <person name="O'Malley M.A."/>
            <person name="Stajich J.E."/>
            <person name="Spatafora J.W."/>
            <person name="Visel A."/>
            <person name="Grigoriev I.V."/>
        </authorList>
    </citation>
    <scope>NUCLEOTIDE SEQUENCE [LARGE SCALE GENOMIC DNA]</scope>
    <source>
        <strain evidence="11 12">S4</strain>
    </source>
</reference>
<feature type="region of interest" description="Disordered" evidence="9">
    <location>
        <begin position="389"/>
        <end position="441"/>
    </location>
</feature>
<dbReference type="InterPro" id="IPR036871">
    <property type="entry name" value="PX_dom_sf"/>
</dbReference>
<reference evidence="11 12" key="1">
    <citation type="submission" date="2016-08" db="EMBL/GenBank/DDBJ databases">
        <title>A Parts List for Fungal Cellulosomes Revealed by Comparative Genomics.</title>
        <authorList>
            <consortium name="DOE Joint Genome Institute"/>
            <person name="Haitjema C.H."/>
            <person name="Gilmore S.P."/>
            <person name="Henske J.K."/>
            <person name="Solomon K.V."/>
            <person name="De Groot R."/>
            <person name="Kuo A."/>
            <person name="Mondo S.J."/>
            <person name="Salamov A.A."/>
            <person name="Labutti K."/>
            <person name="Zhao Z."/>
            <person name="Chiniquy J."/>
            <person name="Barry K."/>
            <person name="Brewer H.M."/>
            <person name="Purvine S.O."/>
            <person name="Wright A.T."/>
            <person name="Boxma B."/>
            <person name="Van Alen T."/>
            <person name="Hackstein J.H."/>
            <person name="Baker S.E."/>
            <person name="Grigoriev I.V."/>
            <person name="O'Malley M.A."/>
        </authorList>
    </citation>
    <scope>NUCLEOTIDE SEQUENCE [LARGE SCALE GENOMIC DNA]</scope>
    <source>
        <strain evidence="11 12">S4</strain>
    </source>
</reference>
<proteinExistence type="inferred from homology"/>
<evidence type="ECO:0000259" key="10">
    <source>
        <dbReference type="PROSITE" id="PS50195"/>
    </source>
</evidence>
<feature type="region of interest" description="Disordered" evidence="9">
    <location>
        <begin position="446"/>
        <end position="465"/>
    </location>
</feature>
<dbReference type="InterPro" id="IPR044106">
    <property type="entry name" value="PX_Snx41/Atg20"/>
</dbReference>
<evidence type="ECO:0000256" key="5">
    <source>
        <dbReference type="ARBA" id="ARBA00022927"/>
    </source>
</evidence>
<dbReference type="InterPro" id="IPR027267">
    <property type="entry name" value="AH/BAR_dom_sf"/>
</dbReference>
<dbReference type="GO" id="GO:0010008">
    <property type="term" value="C:endosome membrane"/>
    <property type="evidence" value="ECO:0007669"/>
    <property type="project" value="UniProtKB-SubCell"/>
</dbReference>
<comment type="subcellular location">
    <subcellularLocation>
        <location evidence="1">Endosome membrane</location>
        <topology evidence="1">Peripheral membrane protein</topology>
    </subcellularLocation>
</comment>
<keyword evidence="3" id="KW-0813">Transport</keyword>
<evidence type="ECO:0000256" key="2">
    <source>
        <dbReference type="ARBA" id="ARBA00010883"/>
    </source>
</evidence>
<dbReference type="EMBL" id="MCFG01000264">
    <property type="protein sequence ID" value="ORX77109.1"/>
    <property type="molecule type" value="Genomic_DNA"/>
</dbReference>
<evidence type="ECO:0000256" key="4">
    <source>
        <dbReference type="ARBA" id="ARBA00022753"/>
    </source>
</evidence>
<evidence type="ECO:0000313" key="12">
    <source>
        <dbReference type="Proteomes" id="UP000193944"/>
    </source>
</evidence>
<protein>
    <recommendedName>
        <fullName evidence="10">PX domain-containing protein</fullName>
    </recommendedName>
</protein>
<dbReference type="STRING" id="1754192.A0A1Y1WU88"/>
<sequence>MSSFNNYYEDPFNENPFSNHFSSLSNDSENNIKYNDKLLNNRIDFNTNNTSILENNENEIVNSISKNVISKSLKNNKSLAKKYSRDNYCCATHCAFTLDKNKIPVIVISDALKITDMSGSSFIVYVIRTSEPEKNSTLLEVRRRYSEFASLRNLLHQYYPSLIIPPIPEKHSLTEYAMKQGKAKDNPKIIEKRKRMLQVFLNRLGKHPVFASLHIFHVFLEPGNWLEYEHKMAKVSIPINITSFDVSEELQYKEIKKHAKDFMKCISILSKAHHSLISIYQNLSHSYSSLGASYNGWSLHEVGLSPVLESVGQSSDSNRLALCRMTSLLDITIIESLQEYNAFSKIIFNIIAWYKNNYRQYYYICNSLNKKQKRLENLIRAEEKAEKRAKEKNEALLAKENRKNNLKKEKENKDDSSISISDDENINDEEKDSQKDDSLLHDSKYNELRNSTSYPYPETIPTSSVFDNDLNNSIFDNNNNNDNNNDLKNKSIFESLDQNEINPKIDDDDIFDNINKPSSSLKSPLSQDVNVFSNGIIHNEPMSTSNDVASSTAIATTTATGKINTIKKINKNTTKGSRKSEIENVKNSISRLQQLKESQYKEIIKTGKEIQYDFTYFQREKYSDFKQIFIHYAKINREYNEQMIKVWNNTIKIWNEIRV</sequence>
<organism evidence="11 12">
    <name type="scientific">Anaeromyces robustus</name>
    <dbReference type="NCBI Taxonomy" id="1754192"/>
    <lineage>
        <taxon>Eukaryota</taxon>
        <taxon>Fungi</taxon>
        <taxon>Fungi incertae sedis</taxon>
        <taxon>Chytridiomycota</taxon>
        <taxon>Chytridiomycota incertae sedis</taxon>
        <taxon>Neocallimastigomycetes</taxon>
        <taxon>Neocallimastigales</taxon>
        <taxon>Neocallimastigaceae</taxon>
        <taxon>Anaeromyces</taxon>
    </lineage>
</organism>
<evidence type="ECO:0000256" key="7">
    <source>
        <dbReference type="ARBA" id="ARBA00023121"/>
    </source>
</evidence>
<dbReference type="InterPro" id="IPR051079">
    <property type="entry name" value="Sorting_Nexin_Autophagy"/>
</dbReference>
<dbReference type="CDD" id="cd06867">
    <property type="entry name" value="PX_SNX41_42"/>
    <property type="match status" value="1"/>
</dbReference>
<accession>A0A1Y1WU88</accession>
<dbReference type="Pfam" id="PF00787">
    <property type="entry name" value="PX"/>
    <property type="match status" value="1"/>
</dbReference>
<evidence type="ECO:0000256" key="6">
    <source>
        <dbReference type="ARBA" id="ARBA00023006"/>
    </source>
</evidence>
<dbReference type="GO" id="GO:0035091">
    <property type="term" value="F:phosphatidylinositol binding"/>
    <property type="evidence" value="ECO:0007669"/>
    <property type="project" value="InterPro"/>
</dbReference>
<evidence type="ECO:0000313" key="11">
    <source>
        <dbReference type="EMBL" id="ORX77109.1"/>
    </source>
</evidence>
<evidence type="ECO:0000256" key="1">
    <source>
        <dbReference type="ARBA" id="ARBA00004481"/>
    </source>
</evidence>
<dbReference type="InterPro" id="IPR001683">
    <property type="entry name" value="PX_dom"/>
</dbReference>
<dbReference type="SMART" id="SM00312">
    <property type="entry name" value="PX"/>
    <property type="match status" value="1"/>
</dbReference>
<evidence type="ECO:0000256" key="8">
    <source>
        <dbReference type="ARBA" id="ARBA00023136"/>
    </source>
</evidence>
<dbReference type="PANTHER" id="PTHR46979">
    <property type="entry name" value="SORTING NEXIN-41"/>
    <property type="match status" value="1"/>
</dbReference>
<dbReference type="GO" id="GO:0005829">
    <property type="term" value="C:cytosol"/>
    <property type="evidence" value="ECO:0007669"/>
    <property type="project" value="GOC"/>
</dbReference>
<evidence type="ECO:0000256" key="9">
    <source>
        <dbReference type="SAM" id="MobiDB-lite"/>
    </source>
</evidence>
<feature type="domain" description="PX" evidence="10">
    <location>
        <begin position="103"/>
        <end position="226"/>
    </location>
</feature>
<gene>
    <name evidence="11" type="ORF">BCR32DRAFT_270853</name>
</gene>
<feature type="compositionally biased region" description="Acidic residues" evidence="9">
    <location>
        <begin position="421"/>
        <end position="431"/>
    </location>
</feature>
<keyword evidence="8" id="KW-0472">Membrane</keyword>
<dbReference type="AlphaFoldDB" id="A0A1Y1WU88"/>
<comment type="caution">
    <text evidence="11">The sequence shown here is derived from an EMBL/GenBank/DDBJ whole genome shotgun (WGS) entry which is preliminary data.</text>
</comment>
<feature type="compositionally biased region" description="Basic and acidic residues" evidence="9">
    <location>
        <begin position="432"/>
        <end position="441"/>
    </location>
</feature>
<dbReference type="Gene3D" id="3.30.1520.10">
    <property type="entry name" value="Phox-like domain"/>
    <property type="match status" value="1"/>
</dbReference>
<dbReference type="OrthoDB" id="289314at2759"/>